<organism evidence="2 3">
    <name type="scientific">Pseudomonas abietaniphila</name>
    <dbReference type="NCBI Taxonomy" id="89065"/>
    <lineage>
        <taxon>Bacteria</taxon>
        <taxon>Pseudomonadati</taxon>
        <taxon>Pseudomonadota</taxon>
        <taxon>Gammaproteobacteria</taxon>
        <taxon>Pseudomonadales</taxon>
        <taxon>Pseudomonadaceae</taxon>
        <taxon>Pseudomonas</taxon>
    </lineage>
</organism>
<dbReference type="Pfam" id="PF24886">
    <property type="entry name" value="DUF7740"/>
    <property type="match status" value="1"/>
</dbReference>
<feature type="domain" description="DUF7740" evidence="1">
    <location>
        <begin position="10"/>
        <end position="51"/>
    </location>
</feature>
<dbReference type="OrthoDB" id="6905835at2"/>
<dbReference type="InterPro" id="IPR056642">
    <property type="entry name" value="DUF7740"/>
</dbReference>
<gene>
    <name evidence="2" type="ORF">SAMN05216605_12861</name>
</gene>
<keyword evidence="3" id="KW-1185">Reference proteome</keyword>
<dbReference type="Proteomes" id="UP000182894">
    <property type="component" value="Unassembled WGS sequence"/>
</dbReference>
<proteinExistence type="predicted"/>
<name>A0A1G8TF26_9PSED</name>
<accession>A0A1G8TF26</accession>
<evidence type="ECO:0000313" key="2">
    <source>
        <dbReference type="EMBL" id="SDJ40189.1"/>
    </source>
</evidence>
<evidence type="ECO:0000259" key="1">
    <source>
        <dbReference type="Pfam" id="PF24886"/>
    </source>
</evidence>
<dbReference type="AlphaFoldDB" id="A0A1G8TF26"/>
<sequence>MLTLVTSYQMTMEDALLAMLLAYRIHGTDAAIKATAHRVRDKVRIGCRPAINNVIRCRSQLEWAKNLCEDEESWR</sequence>
<dbReference type="RefSeq" id="WP_074759105.1">
    <property type="nucleotide sequence ID" value="NZ_FNCO01000028.1"/>
</dbReference>
<reference evidence="3" key="1">
    <citation type="submission" date="2016-10" db="EMBL/GenBank/DDBJ databases">
        <authorList>
            <person name="Varghese N."/>
            <person name="Submissions S."/>
        </authorList>
    </citation>
    <scope>NUCLEOTIDE SEQUENCE [LARGE SCALE GENOMIC DNA]</scope>
    <source>
        <strain evidence="3">ATCC 700689</strain>
    </source>
</reference>
<dbReference type="STRING" id="89065.SAMN05216605_12861"/>
<dbReference type="EMBL" id="FNCO01000028">
    <property type="protein sequence ID" value="SDJ40189.1"/>
    <property type="molecule type" value="Genomic_DNA"/>
</dbReference>
<evidence type="ECO:0000313" key="3">
    <source>
        <dbReference type="Proteomes" id="UP000182894"/>
    </source>
</evidence>
<protein>
    <recommendedName>
        <fullName evidence="1">DUF7740 domain-containing protein</fullName>
    </recommendedName>
</protein>